<name>A0A2R6XCN3_MARPO</name>
<organism evidence="1 2">
    <name type="scientific">Marchantia polymorpha</name>
    <name type="common">Common liverwort</name>
    <name type="synonym">Marchantia aquatica</name>
    <dbReference type="NCBI Taxonomy" id="3197"/>
    <lineage>
        <taxon>Eukaryota</taxon>
        <taxon>Viridiplantae</taxon>
        <taxon>Streptophyta</taxon>
        <taxon>Embryophyta</taxon>
        <taxon>Marchantiophyta</taxon>
        <taxon>Marchantiopsida</taxon>
        <taxon>Marchantiidae</taxon>
        <taxon>Marchantiales</taxon>
        <taxon>Marchantiaceae</taxon>
        <taxon>Marchantia</taxon>
    </lineage>
</organism>
<gene>
    <name evidence="1" type="ORF">MARPO_0023s0161</name>
</gene>
<dbReference type="Gramene" id="Mp2g11960.1">
    <property type="protein sequence ID" value="Mp2g11960.1.cds1"/>
    <property type="gene ID" value="Mp2g11960"/>
</dbReference>
<reference evidence="2" key="1">
    <citation type="journal article" date="2017" name="Cell">
        <title>Insights into land plant evolution garnered from the Marchantia polymorpha genome.</title>
        <authorList>
            <person name="Bowman J.L."/>
            <person name="Kohchi T."/>
            <person name="Yamato K.T."/>
            <person name="Jenkins J."/>
            <person name="Shu S."/>
            <person name="Ishizaki K."/>
            <person name="Yamaoka S."/>
            <person name="Nishihama R."/>
            <person name="Nakamura Y."/>
            <person name="Berger F."/>
            <person name="Adam C."/>
            <person name="Aki S.S."/>
            <person name="Althoff F."/>
            <person name="Araki T."/>
            <person name="Arteaga-Vazquez M.A."/>
            <person name="Balasubrmanian S."/>
            <person name="Barry K."/>
            <person name="Bauer D."/>
            <person name="Boehm C.R."/>
            <person name="Briginshaw L."/>
            <person name="Caballero-Perez J."/>
            <person name="Catarino B."/>
            <person name="Chen F."/>
            <person name="Chiyoda S."/>
            <person name="Chovatia M."/>
            <person name="Davies K.M."/>
            <person name="Delmans M."/>
            <person name="Demura T."/>
            <person name="Dierschke T."/>
            <person name="Dolan L."/>
            <person name="Dorantes-Acosta A.E."/>
            <person name="Eklund D.M."/>
            <person name="Florent S.N."/>
            <person name="Flores-Sandoval E."/>
            <person name="Fujiyama A."/>
            <person name="Fukuzawa H."/>
            <person name="Galik B."/>
            <person name="Grimanelli D."/>
            <person name="Grimwood J."/>
            <person name="Grossniklaus U."/>
            <person name="Hamada T."/>
            <person name="Haseloff J."/>
            <person name="Hetherington A.J."/>
            <person name="Higo A."/>
            <person name="Hirakawa Y."/>
            <person name="Hundley H.N."/>
            <person name="Ikeda Y."/>
            <person name="Inoue K."/>
            <person name="Inoue S.I."/>
            <person name="Ishida S."/>
            <person name="Jia Q."/>
            <person name="Kakita M."/>
            <person name="Kanazawa T."/>
            <person name="Kawai Y."/>
            <person name="Kawashima T."/>
            <person name="Kennedy M."/>
            <person name="Kinose K."/>
            <person name="Kinoshita T."/>
            <person name="Kohara Y."/>
            <person name="Koide E."/>
            <person name="Komatsu K."/>
            <person name="Kopischke S."/>
            <person name="Kubo M."/>
            <person name="Kyozuka J."/>
            <person name="Lagercrantz U."/>
            <person name="Lin S.S."/>
            <person name="Lindquist E."/>
            <person name="Lipzen A.M."/>
            <person name="Lu C.W."/>
            <person name="De Luna E."/>
            <person name="Martienssen R.A."/>
            <person name="Minamino N."/>
            <person name="Mizutani M."/>
            <person name="Mizutani M."/>
            <person name="Mochizuki N."/>
            <person name="Monte I."/>
            <person name="Mosher R."/>
            <person name="Nagasaki H."/>
            <person name="Nakagami H."/>
            <person name="Naramoto S."/>
            <person name="Nishitani K."/>
            <person name="Ohtani M."/>
            <person name="Okamoto T."/>
            <person name="Okumura M."/>
            <person name="Phillips J."/>
            <person name="Pollak B."/>
            <person name="Reinders A."/>
            <person name="Rovekamp M."/>
            <person name="Sano R."/>
            <person name="Sawa S."/>
            <person name="Schmid M.W."/>
            <person name="Shirakawa M."/>
            <person name="Solano R."/>
            <person name="Spunde A."/>
            <person name="Suetsugu N."/>
            <person name="Sugano S."/>
            <person name="Sugiyama A."/>
            <person name="Sun R."/>
            <person name="Suzuki Y."/>
            <person name="Takenaka M."/>
            <person name="Takezawa D."/>
            <person name="Tomogane H."/>
            <person name="Tsuzuki M."/>
            <person name="Ueda T."/>
            <person name="Umeda M."/>
            <person name="Ward J.M."/>
            <person name="Watanabe Y."/>
            <person name="Yazaki K."/>
            <person name="Yokoyama R."/>
            <person name="Yoshitake Y."/>
            <person name="Yotsui I."/>
            <person name="Zachgo S."/>
            <person name="Schmutz J."/>
        </authorList>
    </citation>
    <scope>NUCLEOTIDE SEQUENCE [LARGE SCALE GENOMIC DNA]</scope>
    <source>
        <strain evidence="2">Tak-1</strain>
    </source>
</reference>
<evidence type="ECO:0000313" key="2">
    <source>
        <dbReference type="Proteomes" id="UP000244005"/>
    </source>
</evidence>
<proteinExistence type="predicted"/>
<dbReference type="AlphaFoldDB" id="A0A2R6XCN3"/>
<evidence type="ECO:0000313" key="1">
    <source>
        <dbReference type="EMBL" id="PTQ43867.1"/>
    </source>
</evidence>
<dbReference type="Proteomes" id="UP000244005">
    <property type="component" value="Unassembled WGS sequence"/>
</dbReference>
<accession>A0A2R6XCN3</accession>
<protein>
    <submittedName>
        <fullName evidence="1">Uncharacterized protein</fullName>
    </submittedName>
</protein>
<sequence length="116" mass="12781">MKENKKCPLCEDDTRLLALLAFGRFIVAEKMPAIYGTCIIQCDCPILLEVVSKYHCLWHHMSLGSSSSRARSVSHPIDEGHKVPGCRIIGGTHDLHLNSPSFVGIFAAGFDQSIEL</sequence>
<dbReference type="EMBL" id="KZ772695">
    <property type="protein sequence ID" value="PTQ43867.1"/>
    <property type="molecule type" value="Genomic_DNA"/>
</dbReference>
<keyword evidence="2" id="KW-1185">Reference proteome</keyword>